<dbReference type="EMBL" id="JARKIB010000035">
    <property type="protein sequence ID" value="KAJ7761369.1"/>
    <property type="molecule type" value="Genomic_DNA"/>
</dbReference>
<keyword evidence="4" id="KW-1185">Reference proteome</keyword>
<accession>A0AAD7NI42</accession>
<keyword evidence="2" id="KW-1133">Transmembrane helix</keyword>
<dbReference type="AlphaFoldDB" id="A0AAD7NI42"/>
<feature type="region of interest" description="Disordered" evidence="1">
    <location>
        <begin position="155"/>
        <end position="195"/>
    </location>
</feature>
<sequence>MTQAVSRVPPKLWNTLSYTLVALCEVSTAAIGIGALRLLYLETKDQVPYCKIFKTVRAVLASVFLLSGDLLGSIRHTTYLLALCGDGHPGRPSLYRAVMTVMGVPGAHHCRGLASRWHWTYYLLAPTYLLCVVMGARDAHHWMAVLTGVVRPGRLGHTAPNGEHKGKNDIRRRSRSHKSSQSLTNANGLLTGSGGKFGSPEDGKFAVYRTPHPIELEFHPWILQEGTPLQSSGGWYRDNGVRAVCSKFGDRWDEFVAIVSSLNMRRWGRAALIRDSRLEGSPTSTSEYSSGDTEMNGEARIALTLFLS</sequence>
<dbReference type="Proteomes" id="UP001215598">
    <property type="component" value="Unassembled WGS sequence"/>
</dbReference>
<name>A0AAD7NI42_9AGAR</name>
<reference evidence="3" key="1">
    <citation type="submission" date="2023-03" db="EMBL/GenBank/DDBJ databases">
        <title>Massive genome expansion in bonnet fungi (Mycena s.s.) driven by repeated elements and novel gene families across ecological guilds.</title>
        <authorList>
            <consortium name="Lawrence Berkeley National Laboratory"/>
            <person name="Harder C.B."/>
            <person name="Miyauchi S."/>
            <person name="Viragh M."/>
            <person name="Kuo A."/>
            <person name="Thoen E."/>
            <person name="Andreopoulos B."/>
            <person name="Lu D."/>
            <person name="Skrede I."/>
            <person name="Drula E."/>
            <person name="Henrissat B."/>
            <person name="Morin E."/>
            <person name="Kohler A."/>
            <person name="Barry K."/>
            <person name="LaButti K."/>
            <person name="Morin E."/>
            <person name="Salamov A."/>
            <person name="Lipzen A."/>
            <person name="Mereny Z."/>
            <person name="Hegedus B."/>
            <person name="Baldrian P."/>
            <person name="Stursova M."/>
            <person name="Weitz H."/>
            <person name="Taylor A."/>
            <person name="Grigoriev I.V."/>
            <person name="Nagy L.G."/>
            <person name="Martin F."/>
            <person name="Kauserud H."/>
        </authorList>
    </citation>
    <scope>NUCLEOTIDE SEQUENCE</scope>
    <source>
        <strain evidence="3">CBHHK182m</strain>
    </source>
</reference>
<evidence type="ECO:0000313" key="3">
    <source>
        <dbReference type="EMBL" id="KAJ7761369.1"/>
    </source>
</evidence>
<evidence type="ECO:0000313" key="4">
    <source>
        <dbReference type="Proteomes" id="UP001215598"/>
    </source>
</evidence>
<protein>
    <submittedName>
        <fullName evidence="3">Uncharacterized protein</fullName>
    </submittedName>
</protein>
<keyword evidence="2" id="KW-0812">Transmembrane</keyword>
<evidence type="ECO:0000256" key="1">
    <source>
        <dbReference type="SAM" id="MobiDB-lite"/>
    </source>
</evidence>
<gene>
    <name evidence="3" type="ORF">B0H16DRAFT_1456116</name>
</gene>
<comment type="caution">
    <text evidence="3">The sequence shown here is derived from an EMBL/GenBank/DDBJ whole genome shotgun (WGS) entry which is preliminary data.</text>
</comment>
<proteinExistence type="predicted"/>
<organism evidence="3 4">
    <name type="scientific">Mycena metata</name>
    <dbReference type="NCBI Taxonomy" id="1033252"/>
    <lineage>
        <taxon>Eukaryota</taxon>
        <taxon>Fungi</taxon>
        <taxon>Dikarya</taxon>
        <taxon>Basidiomycota</taxon>
        <taxon>Agaricomycotina</taxon>
        <taxon>Agaricomycetes</taxon>
        <taxon>Agaricomycetidae</taxon>
        <taxon>Agaricales</taxon>
        <taxon>Marasmiineae</taxon>
        <taxon>Mycenaceae</taxon>
        <taxon>Mycena</taxon>
    </lineage>
</organism>
<evidence type="ECO:0000256" key="2">
    <source>
        <dbReference type="SAM" id="Phobius"/>
    </source>
</evidence>
<keyword evidence="2" id="KW-0472">Membrane</keyword>
<feature type="transmembrane region" description="Helical" evidence="2">
    <location>
        <begin position="20"/>
        <end position="40"/>
    </location>
</feature>
<feature type="compositionally biased region" description="Basic and acidic residues" evidence="1">
    <location>
        <begin position="162"/>
        <end position="171"/>
    </location>
</feature>